<dbReference type="Proteomes" id="UP001206128">
    <property type="component" value="Unassembled WGS sequence"/>
</dbReference>
<gene>
    <name evidence="2" type="ORF">LX83_005105</name>
</gene>
<dbReference type="AlphaFoldDB" id="A0AAE3GHA7"/>
<name>A0AAE3GHA7_9PSEU</name>
<feature type="compositionally biased region" description="Pro residues" evidence="1">
    <location>
        <begin position="255"/>
        <end position="269"/>
    </location>
</feature>
<evidence type="ECO:0000313" key="3">
    <source>
        <dbReference type="Proteomes" id="UP001206128"/>
    </source>
</evidence>
<protein>
    <submittedName>
        <fullName evidence="2">Uncharacterized protein</fullName>
    </submittedName>
</protein>
<feature type="compositionally biased region" description="Low complexity" evidence="1">
    <location>
        <begin position="47"/>
        <end position="61"/>
    </location>
</feature>
<comment type="caution">
    <text evidence="2">The sequence shown here is derived from an EMBL/GenBank/DDBJ whole genome shotgun (WGS) entry which is preliminary data.</text>
</comment>
<dbReference type="EMBL" id="JAMTCK010000013">
    <property type="protein sequence ID" value="MCP2168227.1"/>
    <property type="molecule type" value="Genomic_DNA"/>
</dbReference>
<keyword evidence="3" id="KW-1185">Reference proteome</keyword>
<feature type="region of interest" description="Disordered" evidence="1">
    <location>
        <begin position="46"/>
        <end position="75"/>
    </location>
</feature>
<proteinExistence type="predicted"/>
<organism evidence="2 3">
    <name type="scientific">Goodfellowiella coeruleoviolacea</name>
    <dbReference type="NCBI Taxonomy" id="334858"/>
    <lineage>
        <taxon>Bacteria</taxon>
        <taxon>Bacillati</taxon>
        <taxon>Actinomycetota</taxon>
        <taxon>Actinomycetes</taxon>
        <taxon>Pseudonocardiales</taxon>
        <taxon>Pseudonocardiaceae</taxon>
        <taxon>Goodfellowiella</taxon>
    </lineage>
</organism>
<sequence>MLVAGPPGPPRATGVGAGPVGRLGGWGVRGWIGAGLPGVPVHPGPRPGRVCGAPPAGAPGDPGDPGAPGAPVPGGGPWCGGATGLSGPRCVGTGEPPLSLAATGVAPVPAEAVPAEWGSGRGGVVSGCGVAPPGEVGLLCGVGPGCGVAPPGGVVPPCGVGPPCGGIAVCGGGPLVGPASPRGPLWTGGSALGAPPGEPPGWLFPNEWAGEAVGVGVGARPLLNVVAVGVWPPGEPGVGPRSPVRGAKARLGALSPPPARGVNPLPPLGPWEGVAGTPEGEPESAAGCPEPGRLPPGLVAGPSPADPVCARGGTVVSGLSMPLVVVRAGSGEPLAPAVRG</sequence>
<feature type="region of interest" description="Disordered" evidence="1">
    <location>
        <begin position="252"/>
        <end position="295"/>
    </location>
</feature>
<evidence type="ECO:0000256" key="1">
    <source>
        <dbReference type="SAM" id="MobiDB-lite"/>
    </source>
</evidence>
<evidence type="ECO:0000313" key="2">
    <source>
        <dbReference type="EMBL" id="MCP2168227.1"/>
    </source>
</evidence>
<accession>A0AAE3GHA7</accession>
<reference evidence="2" key="1">
    <citation type="submission" date="2022-06" db="EMBL/GenBank/DDBJ databases">
        <title>Genomic Encyclopedia of Archaeal and Bacterial Type Strains, Phase II (KMG-II): from individual species to whole genera.</title>
        <authorList>
            <person name="Goeker M."/>
        </authorList>
    </citation>
    <scope>NUCLEOTIDE SEQUENCE</scope>
    <source>
        <strain evidence="2">DSM 43935</strain>
    </source>
</reference>